<evidence type="ECO:0000313" key="2">
    <source>
        <dbReference type="EMBL" id="GAA4670345.1"/>
    </source>
</evidence>
<keyword evidence="3" id="KW-1185">Reference proteome</keyword>
<sequence length="288" mass="29149">MALTEHRPFSPRVSRRLLAGAALLLALLLAGAAVLLSGTSAKADTTTPATGTGWVRVGHLSPDTKSVDVRLTAFSGGQVVYELDNVTYGQVSPYKELPVGSYTVAMTAAGASPTAKPLIGASITVASGKPITVVAYGKNSNLKTTVFEDDLTPPAADQSRIRLVQAATVVKDVSVATSTGSVLAKDAPYGSASGYASVGAGPWTLDLTSSTNKKIKSAVDVNLASGSITTLFVLDNASGGVTIVPVVDSAATTTTPVGGVQTGGGYEALHPQVDLFSSGDVQPFVGVN</sequence>
<name>A0ABP8VUD6_9MICO</name>
<proteinExistence type="predicted"/>
<dbReference type="InterPro" id="IPR025510">
    <property type="entry name" value="DUF4397"/>
</dbReference>
<organism evidence="2 3">
    <name type="scientific">Frondihabitans cladoniiphilus</name>
    <dbReference type="NCBI Taxonomy" id="715785"/>
    <lineage>
        <taxon>Bacteria</taxon>
        <taxon>Bacillati</taxon>
        <taxon>Actinomycetota</taxon>
        <taxon>Actinomycetes</taxon>
        <taxon>Micrococcales</taxon>
        <taxon>Microbacteriaceae</taxon>
        <taxon>Frondihabitans</taxon>
    </lineage>
</organism>
<protein>
    <submittedName>
        <fullName evidence="2">DUF4397 domain-containing protein</fullName>
    </submittedName>
</protein>
<dbReference type="EMBL" id="BAABLM010000002">
    <property type="protein sequence ID" value="GAA4670345.1"/>
    <property type="molecule type" value="Genomic_DNA"/>
</dbReference>
<dbReference type="Pfam" id="PF14344">
    <property type="entry name" value="DUF4397"/>
    <property type="match status" value="2"/>
</dbReference>
<evidence type="ECO:0000259" key="1">
    <source>
        <dbReference type="Pfam" id="PF14344"/>
    </source>
</evidence>
<dbReference type="Proteomes" id="UP001501295">
    <property type="component" value="Unassembled WGS sequence"/>
</dbReference>
<evidence type="ECO:0000313" key="3">
    <source>
        <dbReference type="Proteomes" id="UP001501295"/>
    </source>
</evidence>
<comment type="caution">
    <text evidence="2">The sequence shown here is derived from an EMBL/GenBank/DDBJ whole genome shotgun (WGS) entry which is preliminary data.</text>
</comment>
<dbReference type="RefSeq" id="WP_345374382.1">
    <property type="nucleotide sequence ID" value="NZ_BAABLM010000002.1"/>
</dbReference>
<feature type="domain" description="DUF4397" evidence="1">
    <location>
        <begin position="180"/>
        <end position="253"/>
    </location>
</feature>
<feature type="domain" description="DUF4397" evidence="1">
    <location>
        <begin position="54"/>
        <end position="175"/>
    </location>
</feature>
<gene>
    <name evidence="2" type="ORF">GCM10025780_12170</name>
</gene>
<reference evidence="3" key="1">
    <citation type="journal article" date="2019" name="Int. J. Syst. Evol. Microbiol.">
        <title>The Global Catalogue of Microorganisms (GCM) 10K type strain sequencing project: providing services to taxonomists for standard genome sequencing and annotation.</title>
        <authorList>
            <consortium name="The Broad Institute Genomics Platform"/>
            <consortium name="The Broad Institute Genome Sequencing Center for Infectious Disease"/>
            <person name="Wu L."/>
            <person name="Ma J."/>
        </authorList>
    </citation>
    <scope>NUCLEOTIDE SEQUENCE [LARGE SCALE GENOMIC DNA]</scope>
    <source>
        <strain evidence="3">JCM 18956</strain>
    </source>
</reference>
<accession>A0ABP8VUD6</accession>